<reference evidence="2" key="1">
    <citation type="journal article" date="2020" name="bioRxiv">
        <title>A rank-normalized archaeal taxonomy based on genome phylogeny resolves widespread incomplete and uneven classifications.</title>
        <authorList>
            <person name="Rinke C."/>
            <person name="Chuvochina M."/>
            <person name="Mussig A.J."/>
            <person name="Chaumeil P.-A."/>
            <person name="Waite D.W."/>
            <person name="Whitman W.B."/>
            <person name="Parks D.H."/>
            <person name="Hugenholtz P."/>
        </authorList>
    </citation>
    <scope>NUCLEOTIDE SEQUENCE</scope>
    <source>
        <strain evidence="2">UBA8838</strain>
    </source>
</reference>
<dbReference type="Proteomes" id="UP000646844">
    <property type="component" value="Unassembled WGS sequence"/>
</dbReference>
<gene>
    <name evidence="2" type="ORF">HA332_13105</name>
</gene>
<keyword evidence="1" id="KW-0812">Transmembrane</keyword>
<name>A0A832T4Z6_9CREN</name>
<accession>A0A832T4Z6</accession>
<proteinExistence type="predicted"/>
<protein>
    <submittedName>
        <fullName evidence="2">Uncharacterized protein</fullName>
    </submittedName>
</protein>
<dbReference type="AlphaFoldDB" id="A0A832T4Z6"/>
<organism evidence="2 3">
    <name type="scientific">Sulfurisphaera tokodaii</name>
    <dbReference type="NCBI Taxonomy" id="111955"/>
    <lineage>
        <taxon>Archaea</taxon>
        <taxon>Thermoproteota</taxon>
        <taxon>Thermoprotei</taxon>
        <taxon>Sulfolobales</taxon>
        <taxon>Sulfolobaceae</taxon>
        <taxon>Sulfurisphaera</taxon>
    </lineage>
</organism>
<feature type="transmembrane region" description="Helical" evidence="1">
    <location>
        <begin position="6"/>
        <end position="24"/>
    </location>
</feature>
<evidence type="ECO:0000313" key="3">
    <source>
        <dbReference type="Proteomes" id="UP000646844"/>
    </source>
</evidence>
<keyword evidence="1" id="KW-1133">Transmembrane helix</keyword>
<evidence type="ECO:0000313" key="2">
    <source>
        <dbReference type="EMBL" id="HII75267.1"/>
    </source>
</evidence>
<comment type="caution">
    <text evidence="2">The sequence shown here is derived from an EMBL/GenBank/DDBJ whole genome shotgun (WGS) entry which is preliminary data.</text>
</comment>
<dbReference type="EMBL" id="DUJO01000057">
    <property type="protein sequence ID" value="HII75267.1"/>
    <property type="molecule type" value="Genomic_DNA"/>
</dbReference>
<dbReference type="GeneID" id="25400436"/>
<dbReference type="RefSeq" id="WP_052846841.1">
    <property type="nucleotide sequence ID" value="NZ_BAABQO010000009.1"/>
</dbReference>
<keyword evidence="1" id="KW-0472">Membrane</keyword>
<sequence>MRKFTVLLIGSVAIIAIGVYLFMIDKPTIIHPPKIPVTPFNIINYGSPPADAVFIIPPP</sequence>
<evidence type="ECO:0000256" key="1">
    <source>
        <dbReference type="SAM" id="Phobius"/>
    </source>
</evidence>